<name>A0A3P7LSJ1_DIBLA</name>
<feature type="non-terminal residue" evidence="2">
    <location>
        <position position="458"/>
    </location>
</feature>
<dbReference type="OrthoDB" id="6288923at2759"/>
<dbReference type="EMBL" id="UYRU01060017">
    <property type="protein sequence ID" value="VDN14677.1"/>
    <property type="molecule type" value="Genomic_DNA"/>
</dbReference>
<dbReference type="AlphaFoldDB" id="A0A3P7LSJ1"/>
<feature type="domain" description="E3 ubiquitin-protein ligase UBR4 N-terminal" evidence="1">
    <location>
        <begin position="9"/>
        <end position="250"/>
    </location>
</feature>
<proteinExistence type="predicted"/>
<reference evidence="2 3" key="1">
    <citation type="submission" date="2018-11" db="EMBL/GenBank/DDBJ databases">
        <authorList>
            <consortium name="Pathogen Informatics"/>
        </authorList>
    </citation>
    <scope>NUCLEOTIDE SEQUENCE [LARGE SCALE GENOMIC DNA]</scope>
</reference>
<dbReference type="Proteomes" id="UP000281553">
    <property type="component" value="Unassembled WGS sequence"/>
</dbReference>
<evidence type="ECO:0000259" key="1">
    <source>
        <dbReference type="Pfam" id="PF19423"/>
    </source>
</evidence>
<gene>
    <name evidence="2" type="ORF">DILT_LOCUS10508</name>
</gene>
<organism evidence="2 3">
    <name type="scientific">Dibothriocephalus latus</name>
    <name type="common">Fish tapeworm</name>
    <name type="synonym">Diphyllobothrium latum</name>
    <dbReference type="NCBI Taxonomy" id="60516"/>
    <lineage>
        <taxon>Eukaryota</taxon>
        <taxon>Metazoa</taxon>
        <taxon>Spiralia</taxon>
        <taxon>Lophotrochozoa</taxon>
        <taxon>Platyhelminthes</taxon>
        <taxon>Cestoda</taxon>
        <taxon>Eucestoda</taxon>
        <taxon>Diphyllobothriidea</taxon>
        <taxon>Diphyllobothriidae</taxon>
        <taxon>Dibothriocephalus</taxon>
    </lineage>
</organism>
<keyword evidence="3" id="KW-1185">Reference proteome</keyword>
<evidence type="ECO:0000313" key="2">
    <source>
        <dbReference type="EMBL" id="VDN14677.1"/>
    </source>
</evidence>
<accession>A0A3P7LSJ1</accession>
<evidence type="ECO:0000313" key="3">
    <source>
        <dbReference type="Proteomes" id="UP000281553"/>
    </source>
</evidence>
<dbReference type="Pfam" id="PF19423">
    <property type="entry name" value="E3_UBR4_N"/>
    <property type="match status" value="1"/>
</dbReference>
<sequence length="458" mass="50227">MAQHGPAPTSCDDLSCEMAELVSLLSAGFTSLGAKKAFLQKLTNVFLALADAAVPSDILAAGGGVPQQQNLLPFLRLVVLFRYQLHYFFDPPKHLNAQLRPLLSGDGNEHCLVWQFPDLKRAVDSLPEAFKPAETVGRAACFYDLLLPHSTVANDETSETTATSLSTITTPPADGLALITLISRTDYDQVFGSLLRLFDRGLGRVPPPPGPGTQSIMDAKTLVYVYYSFDLSWRLLEVLPPSPDFVGLLRDRFQQATGVETGTAANSVDCPVSPNRFIYLVILLDRLRRFATAPYFDLQKRTASLVQLKPAPGIWSFSTSKEMMDFKPANTSSTLSKFKPNVRCMEMIANQVFKAQCSRTATSNKPALFSSTDETEAFFGSLRNHSVQSVLLLEEGYTLLEDFKGELSTEKLVQVSLGRLIYLSGTLDVFYALITRLRAELASADSQQVTSSAATAKR</sequence>
<protein>
    <recommendedName>
        <fullName evidence="1">E3 ubiquitin-protein ligase UBR4 N-terminal domain-containing protein</fullName>
    </recommendedName>
</protein>
<dbReference type="InterPro" id="IPR045841">
    <property type="entry name" value="E3_UBR4_N"/>
</dbReference>